<gene>
    <name evidence="2" type="ORF">C8E97_1493</name>
</gene>
<evidence type="ECO:0000313" key="3">
    <source>
        <dbReference type="Proteomes" id="UP000282084"/>
    </source>
</evidence>
<protein>
    <submittedName>
        <fullName evidence="2">Helix-turn-helix protein</fullName>
    </submittedName>
</protein>
<dbReference type="Gene3D" id="1.10.1660.10">
    <property type="match status" value="1"/>
</dbReference>
<reference evidence="2 3" key="1">
    <citation type="submission" date="2018-10" db="EMBL/GenBank/DDBJ databases">
        <title>Sequencing the genomes of 1000 actinobacteria strains.</title>
        <authorList>
            <person name="Klenk H.-P."/>
        </authorList>
    </citation>
    <scope>NUCLEOTIDE SEQUENCE [LARGE SCALE GENOMIC DNA]</scope>
    <source>
        <strain evidence="2 3">DSM 43800</strain>
    </source>
</reference>
<dbReference type="SUPFAM" id="SSF46955">
    <property type="entry name" value="Putative DNA-binding domain"/>
    <property type="match status" value="1"/>
</dbReference>
<dbReference type="EMBL" id="RBXO01000001">
    <property type="protein sequence ID" value="RKT52952.1"/>
    <property type="molecule type" value="Genomic_DNA"/>
</dbReference>
<dbReference type="AlphaFoldDB" id="A0A495VUE3"/>
<dbReference type="InterPro" id="IPR041657">
    <property type="entry name" value="HTH_17"/>
</dbReference>
<keyword evidence="3" id="KW-1185">Reference proteome</keyword>
<evidence type="ECO:0000259" key="1">
    <source>
        <dbReference type="Pfam" id="PF12728"/>
    </source>
</evidence>
<name>A0A495VUE3_9PSEU</name>
<organism evidence="2 3">
    <name type="scientific">Saccharothrix australiensis</name>
    <dbReference type="NCBI Taxonomy" id="2072"/>
    <lineage>
        <taxon>Bacteria</taxon>
        <taxon>Bacillati</taxon>
        <taxon>Actinomycetota</taxon>
        <taxon>Actinomycetes</taxon>
        <taxon>Pseudonocardiales</taxon>
        <taxon>Pseudonocardiaceae</taxon>
        <taxon>Saccharothrix</taxon>
    </lineage>
</organism>
<dbReference type="InterPro" id="IPR009061">
    <property type="entry name" value="DNA-bd_dom_put_sf"/>
</dbReference>
<comment type="caution">
    <text evidence="2">The sequence shown here is derived from an EMBL/GenBank/DDBJ whole genome shotgun (WGS) entry which is preliminary data.</text>
</comment>
<dbReference type="Pfam" id="PF12728">
    <property type="entry name" value="HTH_17"/>
    <property type="match status" value="1"/>
</dbReference>
<evidence type="ECO:0000313" key="2">
    <source>
        <dbReference type="EMBL" id="RKT52952.1"/>
    </source>
</evidence>
<dbReference type="Proteomes" id="UP000282084">
    <property type="component" value="Unassembled WGS sequence"/>
</dbReference>
<feature type="domain" description="Helix-turn-helix" evidence="1">
    <location>
        <begin position="13"/>
        <end position="60"/>
    </location>
</feature>
<accession>A0A495VUE3</accession>
<sequence length="66" mass="7689">MDMSAHRFEPLWSVAEVSAFLGVPVHTLYAWRAKHYGPPARRVGKHLRYLPSDVRAWFERLEPEVA</sequence>
<proteinExistence type="predicted"/>